<organism evidence="2 3">
    <name type="scientific">Lactococcus nasutitermitis</name>
    <dbReference type="NCBI Taxonomy" id="1652957"/>
    <lineage>
        <taxon>Bacteria</taxon>
        <taxon>Bacillati</taxon>
        <taxon>Bacillota</taxon>
        <taxon>Bacilli</taxon>
        <taxon>Lactobacillales</taxon>
        <taxon>Streptococcaceae</taxon>
        <taxon>Lactococcus</taxon>
    </lineage>
</organism>
<comment type="caution">
    <text evidence="2">The sequence shown here is derived from an EMBL/GenBank/DDBJ whole genome shotgun (WGS) entry which is preliminary data.</text>
</comment>
<dbReference type="EMBL" id="JBHSGD010000001">
    <property type="protein sequence ID" value="MFC4651554.1"/>
    <property type="molecule type" value="Genomic_DNA"/>
</dbReference>
<reference evidence="3" key="1">
    <citation type="journal article" date="2019" name="Int. J. Syst. Evol. Microbiol.">
        <title>The Global Catalogue of Microorganisms (GCM) 10K type strain sequencing project: providing services to taxonomists for standard genome sequencing and annotation.</title>
        <authorList>
            <consortium name="The Broad Institute Genomics Platform"/>
            <consortium name="The Broad Institute Genome Sequencing Center for Infectious Disease"/>
            <person name="Wu L."/>
            <person name="Ma J."/>
        </authorList>
    </citation>
    <scope>NUCLEOTIDE SEQUENCE [LARGE SCALE GENOMIC DNA]</scope>
    <source>
        <strain evidence="3">CCUG 63287</strain>
    </source>
</reference>
<feature type="transmembrane region" description="Helical" evidence="1">
    <location>
        <begin position="52"/>
        <end position="73"/>
    </location>
</feature>
<feature type="transmembrane region" description="Helical" evidence="1">
    <location>
        <begin position="109"/>
        <end position="127"/>
    </location>
</feature>
<dbReference type="Pfam" id="PF05656">
    <property type="entry name" value="DUF805"/>
    <property type="match status" value="1"/>
</dbReference>
<proteinExistence type="predicted"/>
<feature type="transmembrane region" description="Helical" evidence="1">
    <location>
        <begin position="79"/>
        <end position="97"/>
    </location>
</feature>
<gene>
    <name evidence="2" type="ORF">ACFO26_01350</name>
</gene>
<protein>
    <submittedName>
        <fullName evidence="2">DUF805 domain-containing protein</fullName>
    </submittedName>
</protein>
<name>A0ABV9JA69_9LACT</name>
<evidence type="ECO:0000313" key="3">
    <source>
        <dbReference type="Proteomes" id="UP001595987"/>
    </source>
</evidence>
<evidence type="ECO:0000256" key="1">
    <source>
        <dbReference type="SAM" id="Phobius"/>
    </source>
</evidence>
<sequence>MKYFVNYFHFFSSDSGKLDRKSYFAGQLPCVGIIMFLIYINHHTHSNFEQGATAIFGMVFVLYAIFATVSRLHDAGHTGWWWLISPIAAIMICQPTISKDTDKKWDKFASLLLVIQFLLYVYSGFHLL</sequence>
<dbReference type="InterPro" id="IPR008523">
    <property type="entry name" value="DUF805"/>
</dbReference>
<dbReference type="RefSeq" id="WP_213534204.1">
    <property type="nucleotide sequence ID" value="NZ_BOVQ01000003.1"/>
</dbReference>
<keyword evidence="1" id="KW-1133">Transmembrane helix</keyword>
<keyword evidence="3" id="KW-1185">Reference proteome</keyword>
<keyword evidence="1" id="KW-0472">Membrane</keyword>
<feature type="transmembrane region" description="Helical" evidence="1">
    <location>
        <begin position="22"/>
        <end position="40"/>
    </location>
</feature>
<evidence type="ECO:0000313" key="2">
    <source>
        <dbReference type="EMBL" id="MFC4651554.1"/>
    </source>
</evidence>
<accession>A0ABV9JA69</accession>
<keyword evidence="1" id="KW-0812">Transmembrane</keyword>
<dbReference type="Proteomes" id="UP001595987">
    <property type="component" value="Unassembled WGS sequence"/>
</dbReference>